<feature type="compositionally biased region" description="Basic residues" evidence="3">
    <location>
        <begin position="143"/>
        <end position="152"/>
    </location>
</feature>
<evidence type="ECO:0000256" key="2">
    <source>
        <dbReference type="PROSITE-ProRule" id="PRU00176"/>
    </source>
</evidence>
<dbReference type="InterPro" id="IPR000504">
    <property type="entry name" value="RRM_dom"/>
</dbReference>
<dbReference type="InterPro" id="IPR012677">
    <property type="entry name" value="Nucleotide-bd_a/b_plait_sf"/>
</dbReference>
<evidence type="ECO:0000313" key="5">
    <source>
        <dbReference type="EMBL" id="CAH2068147.1"/>
    </source>
</evidence>
<dbReference type="SMART" id="SM00360">
    <property type="entry name" value="RRM"/>
    <property type="match status" value="2"/>
</dbReference>
<reference evidence="5" key="1">
    <citation type="submission" date="2022-03" db="EMBL/GenBank/DDBJ databases">
        <authorList>
            <person name="Martin H S."/>
        </authorList>
    </citation>
    <scope>NUCLEOTIDE SEQUENCE</scope>
</reference>
<feature type="non-terminal residue" evidence="5">
    <location>
        <position position="446"/>
    </location>
</feature>
<keyword evidence="6" id="KW-1185">Reference proteome</keyword>
<dbReference type="Gene3D" id="3.30.70.330">
    <property type="match status" value="2"/>
</dbReference>
<feature type="compositionally biased region" description="Basic residues" evidence="3">
    <location>
        <begin position="35"/>
        <end position="45"/>
    </location>
</feature>
<evidence type="ECO:0000313" key="6">
    <source>
        <dbReference type="Proteomes" id="UP000837857"/>
    </source>
</evidence>
<feature type="domain" description="RRM" evidence="4">
    <location>
        <begin position="259"/>
        <end position="341"/>
    </location>
</feature>
<organism evidence="5 6">
    <name type="scientific">Iphiclides podalirius</name>
    <name type="common">scarce swallowtail</name>
    <dbReference type="NCBI Taxonomy" id="110791"/>
    <lineage>
        <taxon>Eukaryota</taxon>
        <taxon>Metazoa</taxon>
        <taxon>Ecdysozoa</taxon>
        <taxon>Arthropoda</taxon>
        <taxon>Hexapoda</taxon>
        <taxon>Insecta</taxon>
        <taxon>Pterygota</taxon>
        <taxon>Neoptera</taxon>
        <taxon>Endopterygota</taxon>
        <taxon>Lepidoptera</taxon>
        <taxon>Glossata</taxon>
        <taxon>Ditrysia</taxon>
        <taxon>Papilionoidea</taxon>
        <taxon>Papilionidae</taxon>
        <taxon>Papilioninae</taxon>
        <taxon>Iphiclides</taxon>
    </lineage>
</organism>
<keyword evidence="1 2" id="KW-0694">RNA-binding</keyword>
<evidence type="ECO:0000256" key="3">
    <source>
        <dbReference type="SAM" id="MobiDB-lite"/>
    </source>
</evidence>
<sequence length="446" mass="49864">MLDDTEEVAVKKTKSESPAISNKNIENSEIESKKSKGKKFKKSKKNNTAAEKENVSDAASPILDEVSEDSNILRNSTEIGESNQDIIESKDTKNKLKKKKNKELNKLLKAENLKAEEGTKEAKQNFEILTENKIEPTEIQASKKSKKKKHSAKPAQDVETSEGEPSTKSRKKDIKPDVVAEGLGNLNIGDNTHTLTNLLDEMAVVDKKKQKKNKHKQKKGKHPSTPTTDLEGGKEKEKWTKKRWNKEKKPIIKSDKALSSVLVENLPVHIMLDYKKLLIEHFSKCGTVKKVGILEAYLTESPKPVFTTTISFDSNDAALKALEEDNTPFEGNFIRVKQLLPPMETTLVVRSYGDLNAQTLSSTFMGAGRIRNIRHLVKGKKSMATAFIEFDGPLALDRAIEIATDVKIGGKRIYVSRFEFRTAVKPKQTKMNVDDENDGNSESSND</sequence>
<feature type="domain" description="RRM" evidence="4">
    <location>
        <begin position="345"/>
        <end position="420"/>
    </location>
</feature>
<protein>
    <recommendedName>
        <fullName evidence="4">RRM domain-containing protein</fullName>
    </recommendedName>
</protein>
<dbReference type="PROSITE" id="PS50102">
    <property type="entry name" value="RRM"/>
    <property type="match status" value="2"/>
</dbReference>
<gene>
    <name evidence="5" type="ORF">IPOD504_LOCUS14076</name>
</gene>
<evidence type="ECO:0000256" key="1">
    <source>
        <dbReference type="ARBA" id="ARBA00022884"/>
    </source>
</evidence>
<proteinExistence type="predicted"/>
<dbReference type="Proteomes" id="UP000837857">
    <property type="component" value="Chromosome 5"/>
</dbReference>
<evidence type="ECO:0000259" key="4">
    <source>
        <dbReference type="PROSITE" id="PS50102"/>
    </source>
</evidence>
<feature type="region of interest" description="Disordered" evidence="3">
    <location>
        <begin position="1"/>
        <end position="191"/>
    </location>
</feature>
<dbReference type="EMBL" id="OW152817">
    <property type="protein sequence ID" value="CAH2068147.1"/>
    <property type="molecule type" value="Genomic_DNA"/>
</dbReference>
<feature type="compositionally biased region" description="Basic residues" evidence="3">
    <location>
        <begin position="208"/>
        <end position="222"/>
    </location>
</feature>
<feature type="region of interest" description="Disordered" evidence="3">
    <location>
        <begin position="206"/>
        <end position="242"/>
    </location>
</feature>
<name>A0ABN8IYP1_9NEOP</name>
<accession>A0ABN8IYP1</accession>
<feature type="compositionally biased region" description="Polar residues" evidence="3">
    <location>
        <begin position="69"/>
        <end position="86"/>
    </location>
</feature>
<dbReference type="InterPro" id="IPR035979">
    <property type="entry name" value="RBD_domain_sf"/>
</dbReference>
<dbReference type="CDD" id="cd00590">
    <property type="entry name" value="RRM_SF"/>
    <property type="match status" value="1"/>
</dbReference>
<feature type="compositionally biased region" description="Basic and acidic residues" evidence="3">
    <location>
        <begin position="102"/>
        <end position="136"/>
    </location>
</feature>
<dbReference type="SUPFAM" id="SSF54928">
    <property type="entry name" value="RNA-binding domain, RBD"/>
    <property type="match status" value="1"/>
</dbReference>